<keyword evidence="2" id="KW-1185">Reference proteome</keyword>
<reference evidence="1 2" key="1">
    <citation type="submission" date="2024-02" db="EMBL/GenBank/DDBJ databases">
        <authorList>
            <person name="Vignale AGUSTIN F."/>
            <person name="Sosa J E."/>
            <person name="Modenutti C."/>
        </authorList>
    </citation>
    <scope>NUCLEOTIDE SEQUENCE [LARGE SCALE GENOMIC DNA]</scope>
</reference>
<dbReference type="EMBL" id="CAUOFW020003619">
    <property type="protein sequence ID" value="CAK9161109.1"/>
    <property type="molecule type" value="Genomic_DNA"/>
</dbReference>
<comment type="caution">
    <text evidence="1">The sequence shown here is derived from an EMBL/GenBank/DDBJ whole genome shotgun (WGS) entry which is preliminary data.</text>
</comment>
<gene>
    <name evidence="1" type="ORF">ILEXP_LOCUS29895</name>
</gene>
<dbReference type="Pfam" id="PF14009">
    <property type="entry name" value="PADRE"/>
    <property type="match status" value="1"/>
</dbReference>
<dbReference type="InterPro" id="IPR025322">
    <property type="entry name" value="PADRE_dom"/>
</dbReference>
<organism evidence="1 2">
    <name type="scientific">Ilex paraguariensis</name>
    <name type="common">yerba mate</name>
    <dbReference type="NCBI Taxonomy" id="185542"/>
    <lineage>
        <taxon>Eukaryota</taxon>
        <taxon>Viridiplantae</taxon>
        <taxon>Streptophyta</taxon>
        <taxon>Embryophyta</taxon>
        <taxon>Tracheophyta</taxon>
        <taxon>Spermatophyta</taxon>
        <taxon>Magnoliopsida</taxon>
        <taxon>eudicotyledons</taxon>
        <taxon>Gunneridae</taxon>
        <taxon>Pentapetalae</taxon>
        <taxon>asterids</taxon>
        <taxon>campanulids</taxon>
        <taxon>Aquifoliales</taxon>
        <taxon>Aquifoliaceae</taxon>
        <taxon>Ilex</taxon>
    </lineage>
</organism>
<accession>A0ABC8T108</accession>
<evidence type="ECO:0000313" key="2">
    <source>
        <dbReference type="Proteomes" id="UP001642360"/>
    </source>
</evidence>
<dbReference type="AlphaFoldDB" id="A0ABC8T108"/>
<dbReference type="Proteomes" id="UP001642360">
    <property type="component" value="Unassembled WGS sequence"/>
</dbReference>
<dbReference type="PANTHER" id="PTHR33052">
    <property type="entry name" value="DUF4228 DOMAIN PROTEIN-RELATED"/>
    <property type="match status" value="1"/>
</dbReference>
<protein>
    <submittedName>
        <fullName evidence="1">Uncharacterized protein</fullName>
    </submittedName>
</protein>
<sequence>MGHCNSCMRVQSAISTAKLILLDGELQEFSCPVKVSHVLQYNNNPISFICNSDEMDFDESVSAIEDDEELQPGNLYFELPVSWLTQPLQAVDMASLAVKASAALTQGGGDKCGCCTKGVDHHQLMFSDEREVKSRRMAVSGGGERVLVEKRRGNGGGGGHKFTRKLSTIMEK</sequence>
<proteinExistence type="predicted"/>
<name>A0ABC8T108_9AQUA</name>
<evidence type="ECO:0000313" key="1">
    <source>
        <dbReference type="EMBL" id="CAK9161109.1"/>
    </source>
</evidence>